<proteinExistence type="predicted"/>
<sequence length="259" mass="28677">MPKISGTIGQIGEESKRAVNNIARELGKTPEAIQACLGNIPQCASEIVSAPLVLPVQAYIDGLYRQSEGRTHSFSPEFVALAQQYFSVDLSRITFADDINTGSGMSVSYCDRIFFVRHGNLWQDRSELHHVLHELEHTVQCQNRGKRTYLAEYVLKAGLDVVKKGRFDVHDVHDFEVAAEAKANQVTDILWNKIRSGTVAAPGSPMITPQYQPQPYTPFPSQQNGDVCVTQVNSCKWVGPVGWNCMCASPWGLQSGIIR</sequence>
<organism evidence="1 2">
    <name type="scientific">Giesbergeria sinuosa</name>
    <dbReference type="NCBI Taxonomy" id="80883"/>
    <lineage>
        <taxon>Bacteria</taxon>
        <taxon>Pseudomonadati</taxon>
        <taxon>Pseudomonadota</taxon>
        <taxon>Betaproteobacteria</taxon>
        <taxon>Burkholderiales</taxon>
        <taxon>Comamonadaceae</taxon>
        <taxon>Giesbergeria</taxon>
    </lineage>
</organism>
<reference evidence="2" key="1">
    <citation type="journal article" date="2019" name="Int. J. Syst. Evol. Microbiol.">
        <title>The Global Catalogue of Microorganisms (GCM) 10K type strain sequencing project: providing services to taxonomists for standard genome sequencing and annotation.</title>
        <authorList>
            <consortium name="The Broad Institute Genomics Platform"/>
            <consortium name="The Broad Institute Genome Sequencing Center for Infectious Disease"/>
            <person name="Wu L."/>
            <person name="Ma J."/>
        </authorList>
    </citation>
    <scope>NUCLEOTIDE SEQUENCE [LARGE SCALE GENOMIC DNA]</scope>
    <source>
        <strain evidence="2">CCUG 49452</strain>
    </source>
</reference>
<dbReference type="Proteomes" id="UP001596001">
    <property type="component" value="Unassembled WGS sequence"/>
</dbReference>
<accession>A0ABV9QG20</accession>
<evidence type="ECO:0000313" key="1">
    <source>
        <dbReference type="EMBL" id="MFC4788637.1"/>
    </source>
</evidence>
<evidence type="ECO:0008006" key="3">
    <source>
        <dbReference type="Google" id="ProtNLM"/>
    </source>
</evidence>
<gene>
    <name evidence="1" type="ORF">ACFO6X_06515</name>
</gene>
<evidence type="ECO:0000313" key="2">
    <source>
        <dbReference type="Proteomes" id="UP001596001"/>
    </source>
</evidence>
<name>A0ABV9QG20_9BURK</name>
<protein>
    <recommendedName>
        <fullName evidence="3">DUF4157 domain-containing protein</fullName>
    </recommendedName>
</protein>
<dbReference type="RefSeq" id="WP_382431242.1">
    <property type="nucleotide sequence ID" value="NZ_JBHSHJ010000003.1"/>
</dbReference>
<keyword evidence="2" id="KW-1185">Reference proteome</keyword>
<dbReference type="EMBL" id="JBHSHJ010000003">
    <property type="protein sequence ID" value="MFC4788637.1"/>
    <property type="molecule type" value="Genomic_DNA"/>
</dbReference>
<comment type="caution">
    <text evidence="1">The sequence shown here is derived from an EMBL/GenBank/DDBJ whole genome shotgun (WGS) entry which is preliminary data.</text>
</comment>